<evidence type="ECO:0000313" key="2">
    <source>
        <dbReference type="Proteomes" id="UP001280156"/>
    </source>
</evidence>
<protein>
    <submittedName>
        <fullName evidence="1">Uncharacterized protein</fullName>
    </submittedName>
</protein>
<accession>A0ABU4YQP0</accession>
<keyword evidence="2" id="KW-1185">Reference proteome</keyword>
<sequence length="85" mass="9326">MRLEPHRLVFSNEMETTRLARPLKGNGLKAPTDLIAALRSPPLSSSTPVRAKAIRPSTVRGNPLQRLPNSVQKKVRVGTMPKSTT</sequence>
<dbReference type="Proteomes" id="UP001280156">
    <property type="component" value="Unassembled WGS sequence"/>
</dbReference>
<comment type="caution">
    <text evidence="1">The sequence shown here is derived from an EMBL/GenBank/DDBJ whole genome shotgun (WGS) entry which is preliminary data.</text>
</comment>
<evidence type="ECO:0000313" key="1">
    <source>
        <dbReference type="EMBL" id="MDX8488405.1"/>
    </source>
</evidence>
<dbReference type="RefSeq" id="WP_320298603.1">
    <property type="nucleotide sequence ID" value="NZ_JAVIIU010000018.1"/>
</dbReference>
<gene>
    <name evidence="1" type="ORF">RFM52_24855</name>
</gene>
<name>A0ABU4YQP0_9HYPH</name>
<reference evidence="1 2" key="1">
    <citation type="submission" date="2023-08" db="EMBL/GenBank/DDBJ databases">
        <title>Implementing the SeqCode for naming new Mesorhizobium species isolated from Vachellia karroo root nodules.</title>
        <authorList>
            <person name="Van Lill M."/>
        </authorList>
    </citation>
    <scope>NUCLEOTIDE SEQUENCE [LARGE SCALE GENOMIC DNA]</scope>
    <source>
        <strain evidence="1 2">VK2B</strain>
    </source>
</reference>
<proteinExistence type="predicted"/>
<dbReference type="EMBL" id="JAVIIV010000019">
    <property type="protein sequence ID" value="MDX8488405.1"/>
    <property type="molecule type" value="Genomic_DNA"/>
</dbReference>
<organism evidence="1 2">
    <name type="scientific">Mesorhizobium humile</name>
    <dbReference type="NCBI Taxonomy" id="3072313"/>
    <lineage>
        <taxon>Bacteria</taxon>
        <taxon>Pseudomonadati</taxon>
        <taxon>Pseudomonadota</taxon>
        <taxon>Alphaproteobacteria</taxon>
        <taxon>Hyphomicrobiales</taxon>
        <taxon>Phyllobacteriaceae</taxon>
        <taxon>Mesorhizobium</taxon>
    </lineage>
</organism>